<dbReference type="GO" id="GO:0016020">
    <property type="term" value="C:membrane"/>
    <property type="evidence" value="ECO:0007669"/>
    <property type="project" value="GOC"/>
</dbReference>
<dbReference type="Gene3D" id="3.90.550.20">
    <property type="match status" value="1"/>
</dbReference>
<dbReference type="GO" id="GO:0051999">
    <property type="term" value="P:mannosyl-inositol phosphorylceramide biosynthetic process"/>
    <property type="evidence" value="ECO:0007669"/>
    <property type="project" value="TreeGrafter"/>
</dbReference>
<keyword evidence="4" id="KW-1185">Reference proteome</keyword>
<organism evidence="3 4">
    <name type="scientific">Basilea psittacipulmonis DSM 24701</name>
    <dbReference type="NCBI Taxonomy" id="1072685"/>
    <lineage>
        <taxon>Bacteria</taxon>
        <taxon>Pseudomonadati</taxon>
        <taxon>Pseudomonadota</taxon>
        <taxon>Betaproteobacteria</taxon>
        <taxon>Burkholderiales</taxon>
        <taxon>Alcaligenaceae</taxon>
        <taxon>Basilea</taxon>
    </lineage>
</organism>
<reference evidence="3 4" key="1">
    <citation type="journal article" date="2014" name="BMC Genomics">
        <title>A genomic perspective on a new bacterial genus and species from the Alcaligenaceae family, Basilea psittacipulmonis.</title>
        <authorList>
            <person name="Whiteson K.L."/>
            <person name="Hernandez D."/>
            <person name="Lazarevic V."/>
            <person name="Gaia N."/>
            <person name="Farinelli L."/>
            <person name="Francois P."/>
            <person name="Pilo P."/>
            <person name="Frey J."/>
            <person name="Schrenzel J."/>
        </authorList>
    </citation>
    <scope>NUCLEOTIDE SEQUENCE [LARGE SCALE GENOMIC DNA]</scope>
    <source>
        <strain evidence="3 4">DSM 24701</strain>
    </source>
</reference>
<sequence length="270" mass="31915">MKFYKPVKHEKLILASRAITRFIGHIVKYLCYIFHFLFPKKRFTIPFYSPAKIKKTQDQKIPRIIWQTNYTNKVSLPVYCNYLVNRFFSQDYEYRYMGHEEREKYIKEKADEVTFKAFDQIADGAAQADFWRLFVLYTEGGVYLDIDAQLAWNLSAIIGEEDKEVFITRRDHYNNFFMASAPGNPLLKDVLDRIILNIQDKENNKKMGVYGLTGPTVLNAVLNPKEEAITVRRDSLTCSQGTFTNEHFQYIDKKRSKWTYKSPDEIFKKD</sequence>
<dbReference type="InterPro" id="IPR051706">
    <property type="entry name" value="Glycosyltransferase_domain"/>
</dbReference>
<dbReference type="AlphaFoldDB" id="A0A077DFL0"/>
<dbReference type="EMBL" id="CP009238">
    <property type="protein sequence ID" value="AIL31953.1"/>
    <property type="molecule type" value="Genomic_DNA"/>
</dbReference>
<dbReference type="PANTHER" id="PTHR32385:SF15">
    <property type="entry name" value="INOSITOL PHOSPHOCERAMIDE MANNOSYLTRANSFERASE 1"/>
    <property type="match status" value="1"/>
</dbReference>
<dbReference type="eggNOG" id="COG3774">
    <property type="taxonomic scope" value="Bacteria"/>
</dbReference>
<protein>
    <submittedName>
        <fullName evidence="3">Glycosyl transferase</fullName>
    </submittedName>
</protein>
<dbReference type="SUPFAM" id="SSF53448">
    <property type="entry name" value="Nucleotide-diphospho-sugar transferases"/>
    <property type="match status" value="1"/>
</dbReference>
<proteinExistence type="predicted"/>
<dbReference type="KEGG" id="bpsi:IX83_00190"/>
<evidence type="ECO:0000313" key="3">
    <source>
        <dbReference type="EMBL" id="AIL31953.1"/>
    </source>
</evidence>
<dbReference type="OrthoDB" id="277808at2"/>
<dbReference type="HOGENOM" id="CLU_091647_0_0_4"/>
<gene>
    <name evidence="3" type="ORF">IX83_00190</name>
</gene>
<dbReference type="STRING" id="1072685.IX83_00190"/>
<dbReference type="Proteomes" id="UP000028945">
    <property type="component" value="Chromosome"/>
</dbReference>
<dbReference type="InterPro" id="IPR007577">
    <property type="entry name" value="GlycoTrfase_DXD_sugar-bd_CS"/>
</dbReference>
<keyword evidence="2" id="KW-1133">Transmembrane helix</keyword>
<keyword evidence="2" id="KW-0472">Membrane</keyword>
<evidence type="ECO:0000256" key="1">
    <source>
        <dbReference type="ARBA" id="ARBA00022679"/>
    </source>
</evidence>
<dbReference type="PANTHER" id="PTHR32385">
    <property type="entry name" value="MANNOSYL PHOSPHORYLINOSITOL CERAMIDE SYNTHASE"/>
    <property type="match status" value="1"/>
</dbReference>
<accession>A0A077DFL0</accession>
<dbReference type="Pfam" id="PF04488">
    <property type="entry name" value="Gly_transf_sug"/>
    <property type="match status" value="1"/>
</dbReference>
<dbReference type="GO" id="GO:0000030">
    <property type="term" value="F:mannosyltransferase activity"/>
    <property type="evidence" value="ECO:0007669"/>
    <property type="project" value="TreeGrafter"/>
</dbReference>
<dbReference type="RefSeq" id="WP_038497771.1">
    <property type="nucleotide sequence ID" value="NZ_CP009238.1"/>
</dbReference>
<evidence type="ECO:0000313" key="4">
    <source>
        <dbReference type="Proteomes" id="UP000028945"/>
    </source>
</evidence>
<keyword evidence="1 3" id="KW-0808">Transferase</keyword>
<evidence type="ECO:0000256" key="2">
    <source>
        <dbReference type="SAM" id="Phobius"/>
    </source>
</evidence>
<dbReference type="InterPro" id="IPR029044">
    <property type="entry name" value="Nucleotide-diphossugar_trans"/>
</dbReference>
<feature type="transmembrane region" description="Helical" evidence="2">
    <location>
        <begin position="12"/>
        <end position="38"/>
    </location>
</feature>
<name>A0A077DFL0_9BURK</name>
<keyword evidence="2" id="KW-0812">Transmembrane</keyword>